<dbReference type="InterPro" id="IPR000330">
    <property type="entry name" value="SNF2_N"/>
</dbReference>
<dbReference type="PANTHER" id="PTHR45865:SF1">
    <property type="entry name" value="E3 UBIQUITIN-PROTEIN LIGASE SHPRH"/>
    <property type="match status" value="1"/>
</dbReference>
<dbReference type="Gene3D" id="3.30.40.10">
    <property type="entry name" value="Zinc/RING finger domain, C3HC4 (zinc finger)"/>
    <property type="match status" value="1"/>
</dbReference>
<comment type="caution">
    <text evidence="10">The sequence shown here is derived from an EMBL/GenBank/DDBJ whole genome shotgun (WGS) entry which is preliminary data.</text>
</comment>
<dbReference type="PANTHER" id="PTHR45865">
    <property type="entry name" value="E3 UBIQUITIN-PROTEIN LIGASE SHPRH FAMILY MEMBER"/>
    <property type="match status" value="1"/>
</dbReference>
<evidence type="ECO:0000256" key="6">
    <source>
        <dbReference type="ARBA" id="ARBA00022840"/>
    </source>
</evidence>
<dbReference type="GO" id="GO:0005524">
    <property type="term" value="F:ATP binding"/>
    <property type="evidence" value="ECO:0007669"/>
    <property type="project" value="InterPro"/>
</dbReference>
<dbReference type="InterPro" id="IPR027370">
    <property type="entry name" value="Znf-RING_euk"/>
</dbReference>
<evidence type="ECO:0000259" key="8">
    <source>
        <dbReference type="PROSITE" id="PS50089"/>
    </source>
</evidence>
<evidence type="ECO:0000259" key="9">
    <source>
        <dbReference type="PROSITE" id="PS51192"/>
    </source>
</evidence>
<evidence type="ECO:0000256" key="1">
    <source>
        <dbReference type="ARBA" id="ARBA00022723"/>
    </source>
</evidence>
<keyword evidence="11" id="KW-1185">Reference proteome</keyword>
<proteinExistence type="predicted"/>
<dbReference type="Gene3D" id="3.40.50.300">
    <property type="entry name" value="P-loop containing nucleotide triphosphate hydrolases"/>
    <property type="match status" value="1"/>
</dbReference>
<dbReference type="CDD" id="cd18070">
    <property type="entry name" value="DEXQc_SHPRH"/>
    <property type="match status" value="1"/>
</dbReference>
<dbReference type="GO" id="GO:0000209">
    <property type="term" value="P:protein polyubiquitination"/>
    <property type="evidence" value="ECO:0007669"/>
    <property type="project" value="TreeGrafter"/>
</dbReference>
<dbReference type="PROSITE" id="PS50089">
    <property type="entry name" value="ZF_RING_2"/>
    <property type="match status" value="1"/>
</dbReference>
<dbReference type="AlphaFoldDB" id="A0A9P3LU53"/>
<dbReference type="InterPro" id="IPR017907">
    <property type="entry name" value="Znf_RING_CS"/>
</dbReference>
<dbReference type="SMART" id="SM00487">
    <property type="entry name" value="DEXDc"/>
    <property type="match status" value="1"/>
</dbReference>
<dbReference type="Gene3D" id="3.40.50.10810">
    <property type="entry name" value="Tandem AAA-ATPase domain"/>
    <property type="match status" value="1"/>
</dbReference>
<dbReference type="SUPFAM" id="SSF57850">
    <property type="entry name" value="RING/U-box"/>
    <property type="match status" value="1"/>
</dbReference>
<dbReference type="InterPro" id="IPR027417">
    <property type="entry name" value="P-loop_NTPase"/>
</dbReference>
<dbReference type="Pfam" id="PF26021">
    <property type="entry name" value="Ferritin_C144_05"/>
    <property type="match status" value="1"/>
</dbReference>
<dbReference type="OrthoDB" id="5330228at2759"/>
<dbReference type="GO" id="GO:0061630">
    <property type="term" value="F:ubiquitin protein ligase activity"/>
    <property type="evidence" value="ECO:0007669"/>
    <property type="project" value="TreeGrafter"/>
</dbReference>
<evidence type="ECO:0000256" key="4">
    <source>
        <dbReference type="ARBA" id="ARBA00022801"/>
    </source>
</evidence>
<dbReference type="GO" id="GO:0016787">
    <property type="term" value="F:hydrolase activity"/>
    <property type="evidence" value="ECO:0007669"/>
    <property type="project" value="UniProtKB-KW"/>
</dbReference>
<dbReference type="Pfam" id="PF13445">
    <property type="entry name" value="zf-RING_UBOX"/>
    <property type="match status" value="1"/>
</dbReference>
<dbReference type="GO" id="GO:0006974">
    <property type="term" value="P:DNA damage response"/>
    <property type="evidence" value="ECO:0007669"/>
    <property type="project" value="TreeGrafter"/>
</dbReference>
<evidence type="ECO:0000256" key="2">
    <source>
        <dbReference type="ARBA" id="ARBA00022741"/>
    </source>
</evidence>
<sequence length="1256" mass="143314">MAMVGERILAVREDDENDPLWESLGLQYASSIHAAYHSRSGTLFSAICAAKDNVALNGVLQLDDESSYLEIRFSVFIHRGLLSSNLVCGRTMDSLMQPIIHFIFPPFHGKDNVFTDNAIKDLYAHLNSAADSNPSPGVQHKDLLPKLLPFQQRSVTWCLKRECGVVDGFGNVVYQEPSMSEKLPLTWEVVTAASGENLFINRLCGRVCIADEILVAQEPEPRGGILAEEMGLGKTVEVLALILLNRRKAAPPLGVLEDQLLETHLLDDLESEYGNNPQPLIWSGATLIITPPSIVHQWVSEIERHAPTLRVFIYVDDSHTAVEAALLAQYDVVLTTYTMLAKELDYAVHYDRPRRHRQRYKPRKSSFVQIDWWRVCLDEAQMIEVPVSRAATMAGMIPRVMSWAISGTPVKRHLEDLHSLLRFLKQEPLGSNKQMWKLLNHKVFRSTLITSYQQIMSRFSKRDIEQELSLPRQSRVVYGIEFSDIERANYNQLWETCLSECELAFTDQNLDEVDTERFQSWLMRLRQTCCHPQIGARNKESLGGTNLRTIDEVLDVMIAQVTTQLYQKERSEGLCRVKRAVLQTRIHPATIALPFFRKTEQDVLQHVMFWKKKYDLKFQNYKESEMESDIDVSDETALEAQLDLALSGKAGASDSLAIAALRHREWLEQQHRVLFYMAGTYHALNMETEENSFYEKAEAIRQQLLQLPEQKFEKQLALVQKRVDNISLDSLYSIETSLYKGGIVMSRIMADLDTVSEALNVQLQTLRRWRQDLVSRLTQPLMRDGEEGEQYQYSIDLQHTLESYLHFYVKLLVFRKDLISGSEDSMANHHKVVQSQRDHAAMVKLRESRVRSFKRKAGELDETKKPEDLDKNLEKELFDLITPNLTCTLRSIRTNIRSVLKEDSLPRAEIAIAELEDSRVKEMQNVQSKLILELEREIPGFRQLTASRTVYYRQLQAISDTVLDIESTDPEADIDACLKEETLLQKDIIRLVAKQRYLEHIATTSKKQSPSADSTVCLICRSPYEVGLMTDCGHIFCEHCLLEWTKNKAYAKCPSCNSQISRKNLSRVGFRGSSIPVLTSTQEPATRSEPVSDRVSIGCLSKVRMVPEAIRRVAIIDGYGSKVDSIVRHIVYLVQEDPETKCLVFSQWTSLLALIADSLEKNMIGMVKLQGNLNSAVKQFKENKNKHVFMLHAKSQSAGLTLIDATHVFICEPLVNPVLQAQAVSRVHRIGQRKETFVYYYLVLNSVEIPCFDLSN</sequence>
<feature type="domain" description="RING-type" evidence="8">
    <location>
        <begin position="1017"/>
        <end position="1057"/>
    </location>
</feature>
<evidence type="ECO:0000256" key="3">
    <source>
        <dbReference type="ARBA" id="ARBA00022771"/>
    </source>
</evidence>
<gene>
    <name evidence="10" type="ORF">EMPS_02961</name>
</gene>
<keyword evidence="3 7" id="KW-0863">Zinc-finger</keyword>
<dbReference type="Pfam" id="PF00176">
    <property type="entry name" value="SNF2-rel_dom"/>
    <property type="match status" value="1"/>
</dbReference>
<feature type="domain" description="Helicase ATP-binding" evidence="9">
    <location>
        <begin position="215"/>
        <end position="427"/>
    </location>
</feature>
<dbReference type="GO" id="GO:0005634">
    <property type="term" value="C:nucleus"/>
    <property type="evidence" value="ECO:0007669"/>
    <property type="project" value="TreeGrafter"/>
</dbReference>
<keyword evidence="4" id="KW-0378">Hydrolase</keyword>
<accession>A0A9P3LU53</accession>
<dbReference type="InterPro" id="IPR049730">
    <property type="entry name" value="SNF2/RAD54-like_C"/>
</dbReference>
<dbReference type="EMBL" id="BQFW01000004">
    <property type="protein sequence ID" value="GJJ70612.1"/>
    <property type="molecule type" value="Genomic_DNA"/>
</dbReference>
<keyword evidence="1" id="KW-0479">Metal-binding</keyword>
<dbReference type="InterPro" id="IPR013083">
    <property type="entry name" value="Znf_RING/FYVE/PHD"/>
</dbReference>
<dbReference type="GO" id="GO:0008270">
    <property type="term" value="F:zinc ion binding"/>
    <property type="evidence" value="ECO:0007669"/>
    <property type="project" value="UniProtKB-KW"/>
</dbReference>
<name>A0A9P3LU53_9FUNG</name>
<dbReference type="Pfam" id="PF00271">
    <property type="entry name" value="Helicase_C"/>
    <property type="match status" value="1"/>
</dbReference>
<dbReference type="Proteomes" id="UP000827284">
    <property type="component" value="Unassembled WGS sequence"/>
</dbReference>
<dbReference type="InterPro" id="IPR052583">
    <property type="entry name" value="ATP-helicase/E3_Ub-Ligase"/>
</dbReference>
<organism evidence="10 11">
    <name type="scientific">Entomortierella parvispora</name>
    <dbReference type="NCBI Taxonomy" id="205924"/>
    <lineage>
        <taxon>Eukaryota</taxon>
        <taxon>Fungi</taxon>
        <taxon>Fungi incertae sedis</taxon>
        <taxon>Mucoromycota</taxon>
        <taxon>Mortierellomycotina</taxon>
        <taxon>Mortierellomycetes</taxon>
        <taxon>Mortierellales</taxon>
        <taxon>Mortierellaceae</taxon>
        <taxon>Entomortierella</taxon>
    </lineage>
</organism>
<dbReference type="SUPFAM" id="SSF52540">
    <property type="entry name" value="P-loop containing nucleoside triphosphate hydrolases"/>
    <property type="match status" value="2"/>
</dbReference>
<dbReference type="InterPro" id="IPR059033">
    <property type="entry name" value="C144_05_dom"/>
</dbReference>
<reference evidence="10" key="2">
    <citation type="journal article" date="2022" name="Microbiol. Resour. Announc.">
        <title>Whole-Genome Sequence of Entomortierella parvispora E1425, a Mucoromycotan Fungus Associated with Burkholderiaceae-Related Endosymbiotic Bacteria.</title>
        <authorList>
            <person name="Herlambang A."/>
            <person name="Guo Y."/>
            <person name="Takashima Y."/>
            <person name="Narisawa K."/>
            <person name="Ohta H."/>
            <person name="Nishizawa T."/>
        </authorList>
    </citation>
    <scope>NUCLEOTIDE SEQUENCE</scope>
    <source>
        <strain evidence="10">E1425</strain>
    </source>
</reference>
<evidence type="ECO:0000313" key="11">
    <source>
        <dbReference type="Proteomes" id="UP000827284"/>
    </source>
</evidence>
<keyword evidence="6" id="KW-0067">ATP-binding</keyword>
<keyword evidence="5" id="KW-0862">Zinc</keyword>
<dbReference type="PROSITE" id="PS51192">
    <property type="entry name" value="HELICASE_ATP_BIND_1"/>
    <property type="match status" value="1"/>
</dbReference>
<keyword evidence="2" id="KW-0547">Nucleotide-binding</keyword>
<evidence type="ECO:0000256" key="7">
    <source>
        <dbReference type="PROSITE-ProRule" id="PRU00175"/>
    </source>
</evidence>
<dbReference type="SMART" id="SM00184">
    <property type="entry name" value="RING"/>
    <property type="match status" value="1"/>
</dbReference>
<evidence type="ECO:0000313" key="10">
    <source>
        <dbReference type="EMBL" id="GJJ70612.1"/>
    </source>
</evidence>
<dbReference type="InterPro" id="IPR001650">
    <property type="entry name" value="Helicase_C-like"/>
</dbReference>
<dbReference type="PROSITE" id="PS00518">
    <property type="entry name" value="ZF_RING_1"/>
    <property type="match status" value="1"/>
</dbReference>
<evidence type="ECO:0000256" key="5">
    <source>
        <dbReference type="ARBA" id="ARBA00022833"/>
    </source>
</evidence>
<protein>
    <submittedName>
        <fullName evidence="10">E3 ubiquitin-protein ligase SHPRH</fullName>
    </submittedName>
</protein>
<dbReference type="InterPro" id="IPR014001">
    <property type="entry name" value="Helicase_ATP-bd"/>
</dbReference>
<dbReference type="InterPro" id="IPR001841">
    <property type="entry name" value="Znf_RING"/>
</dbReference>
<reference evidence="10" key="1">
    <citation type="submission" date="2021-11" db="EMBL/GenBank/DDBJ databases">
        <authorList>
            <person name="Herlambang A."/>
            <person name="Guo Y."/>
            <person name="Takashima Y."/>
            <person name="Nishizawa T."/>
        </authorList>
    </citation>
    <scope>NUCLEOTIDE SEQUENCE</scope>
    <source>
        <strain evidence="10">E1425</strain>
    </source>
</reference>
<dbReference type="InterPro" id="IPR038718">
    <property type="entry name" value="SNF2-like_sf"/>
</dbReference>
<dbReference type="CDD" id="cd18793">
    <property type="entry name" value="SF2_C_SNF"/>
    <property type="match status" value="1"/>
</dbReference>